<sequence length="220" mass="23779">MGAVITVTAADGHTFSAYRAGRPDAARCVVVVQEIFGVTPYIRAVCDSFAAQGYQAIAPALFDRVKRDAILPYDNAGMHEGLKLRSEIAQADTLKDLVAAAEMLPTEKKGIVGFCWGGKLAWEAACHTKAFAAAVAWYGGGIAQTRNQMPNCPVQLHFGAEDAHIPADEVDAIRAAHEDIEIFTYEGADHGFGCTDRPSYNEAAATLAMQRTLSFFEHWL</sequence>
<evidence type="ECO:0000259" key="1">
    <source>
        <dbReference type="Pfam" id="PF01738"/>
    </source>
</evidence>
<dbReference type="Pfam" id="PF01738">
    <property type="entry name" value="DLH"/>
    <property type="match status" value="1"/>
</dbReference>
<reference evidence="2 3" key="1">
    <citation type="submission" date="2012-11" db="EMBL/GenBank/DDBJ databases">
        <title>Whole genome sequence of Gluconacetobacter europaeus NBRC3261.</title>
        <authorList>
            <person name="Azuma Y."/>
            <person name="Higashiura N."/>
            <person name="Hirakawa H."/>
            <person name="Matsushita K."/>
        </authorList>
    </citation>
    <scope>NUCLEOTIDE SEQUENCE [LARGE SCALE GENOMIC DNA]</scope>
    <source>
        <strain evidence="2 3">NBRC 3261</strain>
    </source>
</reference>
<protein>
    <submittedName>
        <fullName evidence="2">Carboxymethylenebutenolidase</fullName>
    </submittedName>
</protein>
<dbReference type="PANTHER" id="PTHR46623">
    <property type="entry name" value="CARBOXYMETHYLENEBUTENOLIDASE-RELATED"/>
    <property type="match status" value="1"/>
</dbReference>
<organism evidence="2 3">
    <name type="scientific">Komagataeibacter europaeus NBRC 3261</name>
    <dbReference type="NCBI Taxonomy" id="1234669"/>
    <lineage>
        <taxon>Bacteria</taxon>
        <taxon>Pseudomonadati</taxon>
        <taxon>Pseudomonadota</taxon>
        <taxon>Alphaproteobacteria</taxon>
        <taxon>Acetobacterales</taxon>
        <taxon>Acetobacteraceae</taxon>
        <taxon>Komagataeibacter</taxon>
    </lineage>
</organism>
<evidence type="ECO:0000313" key="3">
    <source>
        <dbReference type="Proteomes" id="UP000032675"/>
    </source>
</evidence>
<proteinExistence type="predicted"/>
<accession>A0A0D6PVX0</accession>
<dbReference type="InterPro" id="IPR051049">
    <property type="entry name" value="Dienelactone_hydrolase-like"/>
</dbReference>
<dbReference type="SUPFAM" id="SSF53474">
    <property type="entry name" value="alpha/beta-Hydrolases"/>
    <property type="match status" value="1"/>
</dbReference>
<dbReference type="Gene3D" id="3.40.50.1820">
    <property type="entry name" value="alpha/beta hydrolase"/>
    <property type="match status" value="1"/>
</dbReference>
<gene>
    <name evidence="2" type="ORF">Geu3261_0019_018</name>
</gene>
<evidence type="ECO:0000313" key="2">
    <source>
        <dbReference type="EMBL" id="GAN95309.1"/>
    </source>
</evidence>
<feature type="domain" description="Dienelactone hydrolase" evidence="1">
    <location>
        <begin position="16"/>
        <end position="218"/>
    </location>
</feature>
<dbReference type="AlphaFoldDB" id="A0A0D6PVX0"/>
<name>A0A0D6PVX0_KOMEU</name>
<comment type="caution">
    <text evidence="2">The sequence shown here is derived from an EMBL/GenBank/DDBJ whole genome shotgun (WGS) entry which is preliminary data.</text>
</comment>
<dbReference type="InterPro" id="IPR029058">
    <property type="entry name" value="AB_hydrolase_fold"/>
</dbReference>
<dbReference type="GO" id="GO:0016787">
    <property type="term" value="F:hydrolase activity"/>
    <property type="evidence" value="ECO:0007669"/>
    <property type="project" value="InterPro"/>
</dbReference>
<dbReference type="InterPro" id="IPR002925">
    <property type="entry name" value="Dienelactn_hydro"/>
</dbReference>
<dbReference type="RefSeq" id="WP_048849764.1">
    <property type="nucleotide sequence ID" value="NZ_BANI01000019.1"/>
</dbReference>
<dbReference type="EMBL" id="BANI01000019">
    <property type="protein sequence ID" value="GAN95309.1"/>
    <property type="molecule type" value="Genomic_DNA"/>
</dbReference>
<dbReference type="Proteomes" id="UP000032675">
    <property type="component" value="Unassembled WGS sequence"/>
</dbReference>
<dbReference type="PANTHER" id="PTHR46623:SF6">
    <property type="entry name" value="ALPHA_BETA-HYDROLASES SUPERFAMILY PROTEIN"/>
    <property type="match status" value="1"/>
</dbReference>